<reference evidence="3 4" key="1">
    <citation type="submission" date="2012-10" db="EMBL/GenBank/DDBJ databases">
        <title>Genome sequencing and analysis of entomopathogenic fungi Beauveria bassiana D1-5.</title>
        <authorList>
            <person name="Li Q."/>
            <person name="Wang L."/>
            <person name="Zhang Z."/>
            <person name="Wang Q."/>
            <person name="Ren J."/>
            <person name="Wang M."/>
            <person name="Xu W."/>
            <person name="Wang J."/>
            <person name="Lu Y."/>
            <person name="Du Q."/>
            <person name="Sun Z."/>
        </authorList>
    </citation>
    <scope>NUCLEOTIDE SEQUENCE [LARGE SCALE GENOMIC DNA]</scope>
    <source>
        <strain evidence="3 4">D1-5</strain>
    </source>
</reference>
<accession>A0A0A2VT69</accession>
<comment type="caution">
    <text evidence="3">The sequence shown here is derived from an EMBL/GenBank/DDBJ whole genome shotgun (WGS) entry which is preliminary data.</text>
</comment>
<dbReference type="Proteomes" id="UP000030106">
    <property type="component" value="Unassembled WGS sequence"/>
</dbReference>
<feature type="region of interest" description="Disordered" evidence="1">
    <location>
        <begin position="18"/>
        <end position="68"/>
    </location>
</feature>
<dbReference type="OrthoDB" id="4867494at2759"/>
<feature type="compositionally biased region" description="Pro residues" evidence="1">
    <location>
        <begin position="30"/>
        <end position="65"/>
    </location>
</feature>
<dbReference type="HOGENOM" id="CLU_092114_0_0_1"/>
<evidence type="ECO:0000313" key="3">
    <source>
        <dbReference type="EMBL" id="KGQ03989.1"/>
    </source>
</evidence>
<keyword evidence="2" id="KW-0732">Signal</keyword>
<sequence length="165" mass="17363">MQIWHAIPFALLVLGKPQTPASAQNSSTPSAPPGAPPVPSPPPPPPPPPATSSPVPSPSKSPGPEPKGATCECGYTYCASVLKAMNTPWTDKQLTEAYCSTPNASCPNDKPWTNVQNAVFICLCKEADQKVGTDLDLMCGCDKCLNVGPDFRGRCETPCYPASHK</sequence>
<dbReference type="STRING" id="1245745.A0A0A2VT69"/>
<dbReference type="AlphaFoldDB" id="A0A0A2VT69"/>
<dbReference type="EMBL" id="ANFO01001132">
    <property type="protein sequence ID" value="KGQ03989.1"/>
    <property type="molecule type" value="Genomic_DNA"/>
</dbReference>
<evidence type="ECO:0008006" key="5">
    <source>
        <dbReference type="Google" id="ProtNLM"/>
    </source>
</evidence>
<proteinExistence type="predicted"/>
<name>A0A0A2VT69_BEABA</name>
<protein>
    <recommendedName>
        <fullName evidence="5">Filamentous hemagglutinin</fullName>
    </recommendedName>
</protein>
<feature type="chain" id="PRO_5001995929" description="Filamentous hemagglutinin" evidence="2">
    <location>
        <begin position="24"/>
        <end position="165"/>
    </location>
</feature>
<organism evidence="3 4">
    <name type="scientific">Beauveria bassiana D1-5</name>
    <dbReference type="NCBI Taxonomy" id="1245745"/>
    <lineage>
        <taxon>Eukaryota</taxon>
        <taxon>Fungi</taxon>
        <taxon>Dikarya</taxon>
        <taxon>Ascomycota</taxon>
        <taxon>Pezizomycotina</taxon>
        <taxon>Sordariomycetes</taxon>
        <taxon>Hypocreomycetidae</taxon>
        <taxon>Hypocreales</taxon>
        <taxon>Cordycipitaceae</taxon>
        <taxon>Beauveria</taxon>
    </lineage>
</organism>
<dbReference type="eggNOG" id="ENOG502QU2K">
    <property type="taxonomic scope" value="Eukaryota"/>
</dbReference>
<gene>
    <name evidence="3" type="ORF">BBAD15_g10764</name>
</gene>
<feature type="signal peptide" evidence="2">
    <location>
        <begin position="1"/>
        <end position="23"/>
    </location>
</feature>
<evidence type="ECO:0000256" key="2">
    <source>
        <dbReference type="SAM" id="SignalP"/>
    </source>
</evidence>
<evidence type="ECO:0000256" key="1">
    <source>
        <dbReference type="SAM" id="MobiDB-lite"/>
    </source>
</evidence>
<evidence type="ECO:0000313" key="4">
    <source>
        <dbReference type="Proteomes" id="UP000030106"/>
    </source>
</evidence>